<sequence length="164" mass="18557">MAFGGAFCEELPDASSLAWYNKEGWSAEYKYATDKWTYLELGVEKGKAFRFLHLKTSAGKQVEIQVVRVTPEDGCDDYESFMEIQLGSFLLGGFKIVCGKRLPQERFISEDSLAVISLVELEGAKQFAIMYRSIPRVEVVVKAQGAMTQSIVLLLLSCLVYWFW</sequence>
<reference evidence="2" key="1">
    <citation type="submission" date="2016-11" db="UniProtKB">
        <authorList>
            <consortium name="WormBaseParasite"/>
        </authorList>
    </citation>
    <scope>IDENTIFICATION</scope>
</reference>
<protein>
    <submittedName>
        <fullName evidence="2">F5/8 type C domain-containing protein</fullName>
    </submittedName>
</protein>
<evidence type="ECO:0000313" key="1">
    <source>
        <dbReference type="Proteomes" id="UP000095287"/>
    </source>
</evidence>
<dbReference type="Proteomes" id="UP000095287">
    <property type="component" value="Unplaced"/>
</dbReference>
<evidence type="ECO:0000313" key="2">
    <source>
        <dbReference type="WBParaSite" id="L893_g19324.t1"/>
    </source>
</evidence>
<name>A0A1I7YSM4_9BILA</name>
<keyword evidence="1" id="KW-1185">Reference proteome</keyword>
<organism evidence="1 2">
    <name type="scientific">Steinernema glaseri</name>
    <dbReference type="NCBI Taxonomy" id="37863"/>
    <lineage>
        <taxon>Eukaryota</taxon>
        <taxon>Metazoa</taxon>
        <taxon>Ecdysozoa</taxon>
        <taxon>Nematoda</taxon>
        <taxon>Chromadorea</taxon>
        <taxon>Rhabditida</taxon>
        <taxon>Tylenchina</taxon>
        <taxon>Panagrolaimomorpha</taxon>
        <taxon>Strongyloidoidea</taxon>
        <taxon>Steinernematidae</taxon>
        <taxon>Steinernema</taxon>
    </lineage>
</organism>
<dbReference type="AlphaFoldDB" id="A0A1I7YSM4"/>
<proteinExistence type="predicted"/>
<dbReference type="WBParaSite" id="L893_g19324.t1">
    <property type="protein sequence ID" value="L893_g19324.t1"/>
    <property type="gene ID" value="L893_g19324"/>
</dbReference>
<accession>A0A1I7YSM4</accession>